<keyword evidence="2" id="KW-0808">Transferase</keyword>
<evidence type="ECO:0000313" key="3">
    <source>
        <dbReference type="Proteomes" id="UP000237284"/>
    </source>
</evidence>
<name>A0A7T0HGI5_9GAMM</name>
<dbReference type="SUPFAM" id="SSF53448">
    <property type="entry name" value="Nucleotide-diphospho-sugar transferases"/>
    <property type="match status" value="1"/>
</dbReference>
<reference evidence="2 3" key="1">
    <citation type="submission" date="2020-11" db="EMBL/GenBank/DDBJ databases">
        <title>Complete genome sequence of Pectobacterium versatile F131.</title>
        <authorList>
            <person name="Shirshikov F.V."/>
            <person name="Miroshnikov K."/>
            <person name="Toshakov S.V."/>
            <person name="Kabanova A.P."/>
            <person name="Barannik A.P."/>
            <person name="Shneider M."/>
            <person name="Ignatov A.N."/>
            <person name="Miroshnikov K.A."/>
            <person name="Mikhailova Y.V."/>
            <person name="Shelenkov A."/>
            <person name="Yanushevich Y.G."/>
            <person name="Evseev P.V."/>
        </authorList>
    </citation>
    <scope>NUCLEOTIDE SEQUENCE [LARGE SCALE GENOMIC DNA]</scope>
    <source>
        <strain evidence="2 3">F131</strain>
    </source>
</reference>
<dbReference type="PANTHER" id="PTHR22916:SF3">
    <property type="entry name" value="UDP-GLCNAC:BETAGAL BETA-1,3-N-ACETYLGLUCOSAMINYLTRANSFERASE-LIKE PROTEIN 1"/>
    <property type="match status" value="1"/>
</dbReference>
<dbReference type="RefSeq" id="WP_196387965.1">
    <property type="nucleotide sequence ID" value="NZ_CP065030.1"/>
</dbReference>
<evidence type="ECO:0000259" key="1">
    <source>
        <dbReference type="Pfam" id="PF00535"/>
    </source>
</evidence>
<organism evidence="2 3">
    <name type="scientific">Pectobacterium versatile</name>
    <dbReference type="NCBI Taxonomy" id="2488639"/>
    <lineage>
        <taxon>Bacteria</taxon>
        <taxon>Pseudomonadati</taxon>
        <taxon>Pseudomonadota</taxon>
        <taxon>Gammaproteobacteria</taxon>
        <taxon>Enterobacterales</taxon>
        <taxon>Pectobacteriaceae</taxon>
        <taxon>Pectobacterium</taxon>
    </lineage>
</organism>
<evidence type="ECO:0000313" key="2">
    <source>
        <dbReference type="EMBL" id="QPK17022.1"/>
    </source>
</evidence>
<protein>
    <submittedName>
        <fullName evidence="2">Glycosyltransferase</fullName>
    </submittedName>
</protein>
<dbReference type="InterPro" id="IPR029044">
    <property type="entry name" value="Nucleotide-diphossugar_trans"/>
</dbReference>
<dbReference type="GO" id="GO:0016758">
    <property type="term" value="F:hexosyltransferase activity"/>
    <property type="evidence" value="ECO:0007669"/>
    <property type="project" value="UniProtKB-ARBA"/>
</dbReference>
<dbReference type="PANTHER" id="PTHR22916">
    <property type="entry name" value="GLYCOSYLTRANSFERASE"/>
    <property type="match status" value="1"/>
</dbReference>
<dbReference type="Proteomes" id="UP000237284">
    <property type="component" value="Chromosome"/>
</dbReference>
<dbReference type="InterPro" id="IPR001173">
    <property type="entry name" value="Glyco_trans_2-like"/>
</dbReference>
<gene>
    <name evidence="2" type="ORF">F131LOC_006650</name>
</gene>
<proteinExistence type="predicted"/>
<feature type="domain" description="Glycosyltransferase 2-like" evidence="1">
    <location>
        <begin position="5"/>
        <end position="111"/>
    </location>
</feature>
<accession>A0A7T0HGI5</accession>
<dbReference type="AlphaFoldDB" id="A0A7T0HGI5"/>
<dbReference type="Gene3D" id="3.90.550.10">
    <property type="entry name" value="Spore Coat Polysaccharide Biosynthesis Protein SpsA, Chain A"/>
    <property type="match status" value="1"/>
</dbReference>
<dbReference type="EMBL" id="CP065030">
    <property type="protein sequence ID" value="QPK17022.1"/>
    <property type="molecule type" value="Genomic_DNA"/>
</dbReference>
<dbReference type="Pfam" id="PF00535">
    <property type="entry name" value="Glycos_transf_2"/>
    <property type="match status" value="1"/>
</dbReference>
<sequence>MTVNIIMATYNSNGYIKEQISSILSQTYCDFKLLIRDDGSTDNTVEDIMSMAVIDERIILVKDNIESKGVGENFKNILRSSETDYIFLADQDDVWHENKLEELLCFAKENFIAHVPCIAYAPWSGC</sequence>